<keyword evidence="3" id="KW-1185">Reference proteome</keyword>
<evidence type="ECO:0000256" key="1">
    <source>
        <dbReference type="SAM" id="MobiDB-lite"/>
    </source>
</evidence>
<comment type="caution">
    <text evidence="2">The sequence shown here is derived from an EMBL/GenBank/DDBJ whole genome shotgun (WGS) entry which is preliminary data.</text>
</comment>
<feature type="compositionally biased region" description="Low complexity" evidence="1">
    <location>
        <begin position="115"/>
        <end position="125"/>
    </location>
</feature>
<feature type="region of interest" description="Disordered" evidence="1">
    <location>
        <begin position="56"/>
        <end position="75"/>
    </location>
</feature>
<sequence>MSIDVCLHQLGNNTVYSNFVYCNEQSRLQFISTENGSTETCEIERVTTPEQKSYRLPLGEKQLPPTTPSPVESGRCGAARQNRLRQLAIPLGTFLPMKIAATLGSFPVLPPTIDNPSSPENNPPFSGKPSKPIISDLSHA</sequence>
<name>A0A4Y2APA6_ARAVE</name>
<organism evidence="2 3">
    <name type="scientific">Araneus ventricosus</name>
    <name type="common">Orbweaver spider</name>
    <name type="synonym">Epeira ventricosa</name>
    <dbReference type="NCBI Taxonomy" id="182803"/>
    <lineage>
        <taxon>Eukaryota</taxon>
        <taxon>Metazoa</taxon>
        <taxon>Ecdysozoa</taxon>
        <taxon>Arthropoda</taxon>
        <taxon>Chelicerata</taxon>
        <taxon>Arachnida</taxon>
        <taxon>Araneae</taxon>
        <taxon>Araneomorphae</taxon>
        <taxon>Entelegynae</taxon>
        <taxon>Araneoidea</taxon>
        <taxon>Araneidae</taxon>
        <taxon>Araneus</taxon>
    </lineage>
</organism>
<dbReference type="Proteomes" id="UP000499080">
    <property type="component" value="Unassembled WGS sequence"/>
</dbReference>
<proteinExistence type="predicted"/>
<gene>
    <name evidence="2" type="ORF">AVEN_26436_1</name>
</gene>
<reference evidence="2 3" key="1">
    <citation type="journal article" date="2019" name="Sci. Rep.">
        <title>Orb-weaving spider Araneus ventricosus genome elucidates the spidroin gene catalogue.</title>
        <authorList>
            <person name="Kono N."/>
            <person name="Nakamura H."/>
            <person name="Ohtoshi R."/>
            <person name="Moran D.A.P."/>
            <person name="Shinohara A."/>
            <person name="Yoshida Y."/>
            <person name="Fujiwara M."/>
            <person name="Mori M."/>
            <person name="Tomita M."/>
            <person name="Arakawa K."/>
        </authorList>
    </citation>
    <scope>NUCLEOTIDE SEQUENCE [LARGE SCALE GENOMIC DNA]</scope>
</reference>
<evidence type="ECO:0000313" key="2">
    <source>
        <dbReference type="EMBL" id="GBL81570.1"/>
    </source>
</evidence>
<dbReference type="AlphaFoldDB" id="A0A4Y2APA6"/>
<accession>A0A4Y2APA6</accession>
<evidence type="ECO:0000313" key="3">
    <source>
        <dbReference type="Proteomes" id="UP000499080"/>
    </source>
</evidence>
<protein>
    <submittedName>
        <fullName evidence="2">Uncharacterized protein</fullName>
    </submittedName>
</protein>
<dbReference type="EMBL" id="BGPR01081103">
    <property type="protein sequence ID" value="GBL81570.1"/>
    <property type="molecule type" value="Genomic_DNA"/>
</dbReference>
<feature type="region of interest" description="Disordered" evidence="1">
    <location>
        <begin position="106"/>
        <end position="140"/>
    </location>
</feature>